<evidence type="ECO:0000313" key="2">
    <source>
        <dbReference type="EMBL" id="CAB4642375.1"/>
    </source>
</evidence>
<protein>
    <submittedName>
        <fullName evidence="2">Unannotated protein</fullName>
    </submittedName>
</protein>
<feature type="transmembrane region" description="Helical" evidence="1">
    <location>
        <begin position="95"/>
        <end position="114"/>
    </location>
</feature>
<keyword evidence="1" id="KW-0812">Transmembrane</keyword>
<keyword evidence="1" id="KW-1133">Transmembrane helix</keyword>
<keyword evidence="1" id="KW-0472">Membrane</keyword>
<evidence type="ECO:0000256" key="1">
    <source>
        <dbReference type="SAM" id="Phobius"/>
    </source>
</evidence>
<gene>
    <name evidence="2" type="ORF">UFOPK2086_01109</name>
</gene>
<dbReference type="EMBL" id="CAEZVQ010000177">
    <property type="protein sequence ID" value="CAB4642375.1"/>
    <property type="molecule type" value="Genomic_DNA"/>
</dbReference>
<organism evidence="2">
    <name type="scientific">freshwater metagenome</name>
    <dbReference type="NCBI Taxonomy" id="449393"/>
    <lineage>
        <taxon>unclassified sequences</taxon>
        <taxon>metagenomes</taxon>
        <taxon>ecological metagenomes</taxon>
    </lineage>
</organism>
<feature type="transmembrane region" description="Helical" evidence="1">
    <location>
        <begin position="134"/>
        <end position="152"/>
    </location>
</feature>
<feature type="transmembrane region" description="Helical" evidence="1">
    <location>
        <begin position="67"/>
        <end position="88"/>
    </location>
</feature>
<dbReference type="AlphaFoldDB" id="A0A6J6K1Y0"/>
<feature type="transmembrane region" description="Helical" evidence="1">
    <location>
        <begin position="35"/>
        <end position="55"/>
    </location>
</feature>
<sequence>MMPIPCMKVQHLFMARNDFSQLDFRKWFDRMQPQTVSIATWLLYIDGAFNFLHFLDKRDIFGYWRATGGPIAILTLLFVLCYPAGGFLMANGKKLGWVLAIAASFSPFILRLIWKLDNPYPGITVQDIIFGSSYINFMFEAALCALLLHTMTRNYVKAWLR</sequence>
<accession>A0A6J6K1Y0</accession>
<name>A0A6J6K1Y0_9ZZZZ</name>
<proteinExistence type="predicted"/>
<reference evidence="2" key="1">
    <citation type="submission" date="2020-05" db="EMBL/GenBank/DDBJ databases">
        <authorList>
            <person name="Chiriac C."/>
            <person name="Salcher M."/>
            <person name="Ghai R."/>
            <person name="Kavagutti S V."/>
        </authorList>
    </citation>
    <scope>NUCLEOTIDE SEQUENCE</scope>
</reference>